<protein>
    <submittedName>
        <fullName evidence="1">Transcriptional regulator, AbiEi antitoxin, Type IV TA system</fullName>
    </submittedName>
</protein>
<dbReference type="OrthoDB" id="5517693at2"/>
<dbReference type="AlphaFoldDB" id="A0A1G7ZYM8"/>
<proteinExistence type="predicted"/>
<dbReference type="EMBL" id="FNDN01000001">
    <property type="protein sequence ID" value="SDH13721.1"/>
    <property type="molecule type" value="Genomic_DNA"/>
</dbReference>
<sequence length="307" mass="34365">MDHLPEGIIGRGDAIARGFTDRELRAARTHGELVCLRRGHYLRAADHRELDEIGRHRVLARATWESSTNTVVSHVSAAAFHGVDLWNVPLDTVHLTVDRRGGGRRHPTRHVHATPIRENEIVHIDGVAVTSIERTIVDLARTLPFEEATVIGDSALRLELTDRSRIQDTLKHARSRTGVHRAARTLQFLDGLSESVGESRSRVALDRMGYPAPRLQVPIVGTDSHVVARVDFLWEEEHVIGEFDGMAKYSMSPGISEQEAFRREKLREDELRALGFIVARWTWGHLATPDTIRTRLGYAFAAARGSA</sequence>
<evidence type="ECO:0000313" key="2">
    <source>
        <dbReference type="Proteomes" id="UP000183263"/>
    </source>
</evidence>
<name>A0A1G7ZYM8_9NOCA</name>
<organism evidence="1 2">
    <name type="scientific">Rhodococcus triatomae</name>
    <dbReference type="NCBI Taxonomy" id="300028"/>
    <lineage>
        <taxon>Bacteria</taxon>
        <taxon>Bacillati</taxon>
        <taxon>Actinomycetota</taxon>
        <taxon>Actinomycetes</taxon>
        <taxon>Mycobacteriales</taxon>
        <taxon>Nocardiaceae</taxon>
        <taxon>Rhodococcus</taxon>
    </lineage>
</organism>
<dbReference type="Proteomes" id="UP000183263">
    <property type="component" value="Unassembled WGS sequence"/>
</dbReference>
<dbReference type="RefSeq" id="WP_072737969.1">
    <property type="nucleotide sequence ID" value="NZ_CP048813.1"/>
</dbReference>
<gene>
    <name evidence="1" type="ORF">SAMN05444695_101264</name>
</gene>
<keyword evidence="2" id="KW-1185">Reference proteome</keyword>
<reference evidence="1 2" key="1">
    <citation type="submission" date="2016-10" db="EMBL/GenBank/DDBJ databases">
        <authorList>
            <person name="de Groot N.N."/>
        </authorList>
    </citation>
    <scope>NUCLEOTIDE SEQUENCE [LARGE SCALE GENOMIC DNA]</scope>
    <source>
        <strain evidence="1 2">DSM 44892</strain>
    </source>
</reference>
<evidence type="ECO:0000313" key="1">
    <source>
        <dbReference type="EMBL" id="SDH13721.1"/>
    </source>
</evidence>
<accession>A0A1G7ZYM8</accession>